<organism evidence="1 2">
    <name type="scientific">Streptomyces salyersiae</name>
    <dbReference type="NCBI Taxonomy" id="3075530"/>
    <lineage>
        <taxon>Bacteria</taxon>
        <taxon>Bacillati</taxon>
        <taxon>Actinomycetota</taxon>
        <taxon>Actinomycetes</taxon>
        <taxon>Kitasatosporales</taxon>
        <taxon>Streptomycetaceae</taxon>
        <taxon>Streptomyces</taxon>
    </lineage>
</organism>
<dbReference type="RefSeq" id="WP_311660956.1">
    <property type="nucleotide sequence ID" value="NZ_JAVREX010000019.1"/>
</dbReference>
<dbReference type="Proteomes" id="UP001183777">
    <property type="component" value="Unassembled WGS sequence"/>
</dbReference>
<protein>
    <submittedName>
        <fullName evidence="1">Uncharacterized protein</fullName>
    </submittedName>
</protein>
<evidence type="ECO:0000313" key="1">
    <source>
        <dbReference type="EMBL" id="MDT0432121.1"/>
    </source>
</evidence>
<proteinExistence type="predicted"/>
<accession>A0ABU2RTG0</accession>
<name>A0ABU2RTG0_9ACTN</name>
<reference evidence="2" key="1">
    <citation type="submission" date="2023-07" db="EMBL/GenBank/DDBJ databases">
        <title>30 novel species of actinomycetes from the DSMZ collection.</title>
        <authorList>
            <person name="Nouioui I."/>
        </authorList>
    </citation>
    <scope>NUCLEOTIDE SEQUENCE [LARGE SCALE GENOMIC DNA]</scope>
    <source>
        <strain evidence="2">DSM 41770</strain>
    </source>
</reference>
<keyword evidence="2" id="KW-1185">Reference proteome</keyword>
<comment type="caution">
    <text evidence="1">The sequence shown here is derived from an EMBL/GenBank/DDBJ whole genome shotgun (WGS) entry which is preliminary data.</text>
</comment>
<gene>
    <name evidence="1" type="ORF">RM649_31375</name>
</gene>
<dbReference type="EMBL" id="JAVREX010000019">
    <property type="protein sequence ID" value="MDT0432121.1"/>
    <property type="molecule type" value="Genomic_DNA"/>
</dbReference>
<sequence>MTDADGDKSNVTFEVWTTDSSGNAKDQVKLTDENSYGVLVSDFIPSGGTAEVTVPEGRLKQGVTYTFHTSAFDGTLYETDWSPWAKFRISPYVTFPAPQSSSTIDPVAQTEQEIFRSDPGALAVRSADGGRSCSKSNAQGQKVCIEFHPASKDSAKSLKSTQAAVSDLVEWCEGKPSGHDYMNRTDACLNDLGEATLIFTSGGDETKPPFGTATFKLQQQLKAYPNKGAGGSDFAEFDQQLFVTPTYIDPALMGVRLTWKPGVVCDACDSTLPTWKNYETGASEAAYWLPSDVYETQVASTTTKWLGTGKETIGLTWDMTGFVDVDLDLKADADFGSSGDELKMRCDDLVPGGSTPGCVLPYFTPVYTADTNLYPAAGAYYWLMQHRMTGIPGTGDAPLHYLGPDTTVKADDGSTWTSDDSRKVVCPDSWTRHSMDTALGSPTCDEFAMASTHESGGFPGGANEVTSGDQCAQLYAAPSGSTFGIFADTREDKNGPASQEKCGRATIPGDQNSGVFSKFPAPSWRMLDNDAFYLSNPGFEHCTSTTTCAWKQVS</sequence>
<evidence type="ECO:0000313" key="2">
    <source>
        <dbReference type="Proteomes" id="UP001183777"/>
    </source>
</evidence>